<comment type="caution">
    <text evidence="4">The sequence shown here is derived from an EMBL/GenBank/DDBJ whole genome shotgun (WGS) entry which is preliminary data.</text>
</comment>
<name>A0A9D2K9I8_9BACT</name>
<accession>A0A9D2K9I8</accession>
<keyword evidence="1" id="KW-0238">DNA-binding</keyword>
<dbReference type="Pfam" id="PF01381">
    <property type="entry name" value="HTH_3"/>
    <property type="match status" value="1"/>
</dbReference>
<dbReference type="InterPro" id="IPR010982">
    <property type="entry name" value="Lambda_DNA-bd_dom_sf"/>
</dbReference>
<dbReference type="EMBL" id="DXAW01000039">
    <property type="protein sequence ID" value="HIZ85250.1"/>
    <property type="molecule type" value="Genomic_DNA"/>
</dbReference>
<proteinExistence type="predicted"/>
<evidence type="ECO:0000313" key="4">
    <source>
        <dbReference type="EMBL" id="HIZ85250.1"/>
    </source>
</evidence>
<dbReference type="Proteomes" id="UP000824115">
    <property type="component" value="Unassembled WGS sequence"/>
</dbReference>
<dbReference type="PROSITE" id="PS50943">
    <property type="entry name" value="HTH_CROC1"/>
    <property type="match status" value="1"/>
</dbReference>
<dbReference type="AlphaFoldDB" id="A0A9D2K9I8"/>
<evidence type="ECO:0000256" key="2">
    <source>
        <dbReference type="SAM" id="MobiDB-lite"/>
    </source>
</evidence>
<protein>
    <submittedName>
        <fullName evidence="4">Helix-turn-helix domain-containing protein</fullName>
    </submittedName>
</protein>
<evidence type="ECO:0000256" key="1">
    <source>
        <dbReference type="ARBA" id="ARBA00023125"/>
    </source>
</evidence>
<organism evidence="4 5">
    <name type="scientific">Candidatus Coprenecus stercoravium</name>
    <dbReference type="NCBI Taxonomy" id="2840735"/>
    <lineage>
        <taxon>Bacteria</taxon>
        <taxon>Pseudomonadati</taxon>
        <taxon>Bacteroidota</taxon>
        <taxon>Bacteroidia</taxon>
        <taxon>Bacteroidales</taxon>
        <taxon>Rikenellaceae</taxon>
        <taxon>Rikenellaceae incertae sedis</taxon>
        <taxon>Candidatus Coprenecus</taxon>
    </lineage>
</organism>
<dbReference type="GO" id="GO:0003677">
    <property type="term" value="F:DNA binding"/>
    <property type="evidence" value="ECO:0007669"/>
    <property type="project" value="UniProtKB-KW"/>
</dbReference>
<dbReference type="CDD" id="cd00093">
    <property type="entry name" value="HTH_XRE"/>
    <property type="match status" value="1"/>
</dbReference>
<dbReference type="PANTHER" id="PTHR46558:SF11">
    <property type="entry name" value="HTH-TYPE TRANSCRIPTIONAL REGULATOR XRE"/>
    <property type="match status" value="1"/>
</dbReference>
<evidence type="ECO:0000313" key="5">
    <source>
        <dbReference type="Proteomes" id="UP000824115"/>
    </source>
</evidence>
<dbReference type="InterPro" id="IPR001387">
    <property type="entry name" value="Cro/C1-type_HTH"/>
</dbReference>
<reference evidence="4" key="2">
    <citation type="submission" date="2021-04" db="EMBL/GenBank/DDBJ databases">
        <authorList>
            <person name="Gilroy R."/>
        </authorList>
    </citation>
    <scope>NUCLEOTIDE SEQUENCE</scope>
    <source>
        <strain evidence="4">Gambia16-554</strain>
    </source>
</reference>
<dbReference type="SMART" id="SM00530">
    <property type="entry name" value="HTH_XRE"/>
    <property type="match status" value="1"/>
</dbReference>
<gene>
    <name evidence="4" type="ORF">IAC04_02030</name>
</gene>
<sequence length="108" mass="12619">MNNEEIRKRIKDKRKAQQLSQSEMAEKLSISQTAYYKIEKGDTHLISDHLPKLASILQLPEEELVFGYETQNYAEIIKEKNRRIAELESIIADKDKIIALQSELLKKF</sequence>
<evidence type="ECO:0000259" key="3">
    <source>
        <dbReference type="PROSITE" id="PS50943"/>
    </source>
</evidence>
<reference evidence="4" key="1">
    <citation type="journal article" date="2021" name="PeerJ">
        <title>Extensive microbial diversity within the chicken gut microbiome revealed by metagenomics and culture.</title>
        <authorList>
            <person name="Gilroy R."/>
            <person name="Ravi A."/>
            <person name="Getino M."/>
            <person name="Pursley I."/>
            <person name="Horton D.L."/>
            <person name="Alikhan N.F."/>
            <person name="Baker D."/>
            <person name="Gharbi K."/>
            <person name="Hall N."/>
            <person name="Watson M."/>
            <person name="Adriaenssens E.M."/>
            <person name="Foster-Nyarko E."/>
            <person name="Jarju S."/>
            <person name="Secka A."/>
            <person name="Antonio M."/>
            <person name="Oren A."/>
            <person name="Chaudhuri R.R."/>
            <person name="La Ragione R."/>
            <person name="Hildebrand F."/>
            <person name="Pallen M.J."/>
        </authorList>
    </citation>
    <scope>NUCLEOTIDE SEQUENCE</scope>
    <source>
        <strain evidence="4">Gambia16-554</strain>
    </source>
</reference>
<dbReference type="Gene3D" id="1.10.260.40">
    <property type="entry name" value="lambda repressor-like DNA-binding domains"/>
    <property type="match status" value="1"/>
</dbReference>
<dbReference type="PANTHER" id="PTHR46558">
    <property type="entry name" value="TRACRIPTIONAL REGULATORY PROTEIN-RELATED-RELATED"/>
    <property type="match status" value="1"/>
</dbReference>
<dbReference type="SUPFAM" id="SSF47413">
    <property type="entry name" value="lambda repressor-like DNA-binding domains"/>
    <property type="match status" value="1"/>
</dbReference>
<feature type="region of interest" description="Disordered" evidence="2">
    <location>
        <begin position="1"/>
        <end position="22"/>
    </location>
</feature>
<feature type="domain" description="HTH cro/C1-type" evidence="3">
    <location>
        <begin position="10"/>
        <end position="64"/>
    </location>
</feature>